<dbReference type="Gene3D" id="3.50.50.60">
    <property type="entry name" value="FAD/NAD(P)-binding domain"/>
    <property type="match status" value="1"/>
</dbReference>
<comment type="catalytic activity">
    <reaction evidence="5">
        <text>(S)-2-hydroxyglutarate + A = 2-oxoglutarate + AH2</text>
        <dbReference type="Rhea" id="RHEA:21252"/>
        <dbReference type="ChEBI" id="CHEBI:13193"/>
        <dbReference type="ChEBI" id="CHEBI:16782"/>
        <dbReference type="ChEBI" id="CHEBI:16810"/>
        <dbReference type="ChEBI" id="CHEBI:17499"/>
        <dbReference type="EC" id="1.1.99.2"/>
    </reaction>
</comment>
<dbReference type="PANTHER" id="PTHR43104:SF4">
    <property type="entry name" value="L-2-HYDROXYGLUTARATE DEHYDROGENASE, MITOCHONDRIAL"/>
    <property type="match status" value="1"/>
</dbReference>
<evidence type="ECO:0000256" key="8">
    <source>
        <dbReference type="ARBA" id="ARBA00041137"/>
    </source>
</evidence>
<evidence type="ECO:0000256" key="4">
    <source>
        <dbReference type="ARBA" id="ARBA00023002"/>
    </source>
</evidence>
<comment type="cofactor">
    <cofactor evidence="1">
        <name>FAD</name>
        <dbReference type="ChEBI" id="CHEBI:57692"/>
    </cofactor>
</comment>
<evidence type="ECO:0000313" key="11">
    <source>
        <dbReference type="Proteomes" id="UP000554235"/>
    </source>
</evidence>
<reference evidence="10 11" key="1">
    <citation type="submission" date="2020-01" db="EMBL/GenBank/DDBJ databases">
        <title>Identification and distribution of gene clusters putatively required for synthesis of sphingolipid metabolism inhibitors in phylogenetically diverse species of the filamentous fungus Fusarium.</title>
        <authorList>
            <person name="Kim H.-S."/>
            <person name="Busman M."/>
            <person name="Brown D.W."/>
            <person name="Divon H."/>
            <person name="Uhlig S."/>
            <person name="Proctor R.H."/>
        </authorList>
    </citation>
    <scope>NUCLEOTIDE SEQUENCE [LARGE SCALE GENOMIC DNA]</scope>
    <source>
        <strain evidence="10 11">NRRL 20459</strain>
    </source>
</reference>
<keyword evidence="4" id="KW-0560">Oxidoreductase</keyword>
<keyword evidence="11" id="KW-1185">Reference proteome</keyword>
<dbReference type="OrthoDB" id="498204at2759"/>
<organism evidence="10 11">
    <name type="scientific">Fusarium albosuccineum</name>
    <dbReference type="NCBI Taxonomy" id="1237068"/>
    <lineage>
        <taxon>Eukaryota</taxon>
        <taxon>Fungi</taxon>
        <taxon>Dikarya</taxon>
        <taxon>Ascomycota</taxon>
        <taxon>Pezizomycotina</taxon>
        <taxon>Sordariomycetes</taxon>
        <taxon>Hypocreomycetidae</taxon>
        <taxon>Hypocreales</taxon>
        <taxon>Nectriaceae</taxon>
        <taxon>Fusarium</taxon>
        <taxon>Fusarium decemcellulare species complex</taxon>
    </lineage>
</organism>
<accession>A0A8H4KQ42</accession>
<dbReference type="PANTHER" id="PTHR43104">
    <property type="entry name" value="L-2-HYDROXYGLUTARATE DEHYDROGENASE, MITOCHONDRIAL"/>
    <property type="match status" value="1"/>
</dbReference>
<dbReference type="InterPro" id="IPR036188">
    <property type="entry name" value="FAD/NAD-bd_sf"/>
</dbReference>
<sequence>MLRRSFGCLNQSTRLFSSSSAFRGDFTHAVIGGGVVGLAIARKLAEREGTSTILIERNEGIGMETSSRNSEVIHAGIYYPVDSLKASMCIKGKELLYELCEKHQVPFRKTGKWIVAQDEAGFESLQQIDKTCKQLGVPTRWVSQEEIRRDGEGVRADAGVLDSPTTGIVDSHGLVLCLQGMFEEQGGMTVLNSPVVGINPLGQSGSEGWSIEVKDKDSSETSSISADILINSAGLGAIDIHNMITPPEQHKQLFYAKGNYFSYSSSTPKVSRLIYPAPRAGASGLGTHLTLDMAGRIRFGPDVEWVDSVDNLLPNGNNLPLAIEDIKSYLPAVDETCLDTDYAGIRPKLARAGGGVAGKGFLDFIIRKEPGYEGWINLLGIESPGLTSSLAIGEFVEKLIYK</sequence>
<evidence type="ECO:0000256" key="3">
    <source>
        <dbReference type="ARBA" id="ARBA00022827"/>
    </source>
</evidence>
<dbReference type="Gene3D" id="3.30.9.10">
    <property type="entry name" value="D-Amino Acid Oxidase, subunit A, domain 2"/>
    <property type="match status" value="1"/>
</dbReference>
<protein>
    <recommendedName>
        <fullName evidence="8">L-2-hydroxyglutarate dehydrogenase, mitochondrial</fullName>
        <ecNumber evidence="7">1.1.99.2</ecNumber>
    </recommendedName>
</protein>
<keyword evidence="3" id="KW-0274">FAD</keyword>
<dbReference type="EMBL" id="JAADYS010002900">
    <property type="protein sequence ID" value="KAF4453253.1"/>
    <property type="molecule type" value="Genomic_DNA"/>
</dbReference>
<evidence type="ECO:0000256" key="5">
    <source>
        <dbReference type="ARBA" id="ARBA00036066"/>
    </source>
</evidence>
<evidence type="ECO:0000256" key="2">
    <source>
        <dbReference type="ARBA" id="ARBA00022630"/>
    </source>
</evidence>
<evidence type="ECO:0000256" key="1">
    <source>
        <dbReference type="ARBA" id="ARBA00001974"/>
    </source>
</evidence>
<name>A0A8H4KQ42_9HYPO</name>
<dbReference type="EC" id="1.1.99.2" evidence="7"/>
<evidence type="ECO:0000259" key="9">
    <source>
        <dbReference type="Pfam" id="PF01266"/>
    </source>
</evidence>
<keyword evidence="2" id="KW-0285">Flavoprotein</keyword>
<dbReference type="AlphaFoldDB" id="A0A8H4KQ42"/>
<dbReference type="Proteomes" id="UP000554235">
    <property type="component" value="Unassembled WGS sequence"/>
</dbReference>
<evidence type="ECO:0000256" key="6">
    <source>
        <dbReference type="ARBA" id="ARBA00037941"/>
    </source>
</evidence>
<dbReference type="Pfam" id="PF01266">
    <property type="entry name" value="DAO"/>
    <property type="match status" value="1"/>
</dbReference>
<dbReference type="SUPFAM" id="SSF51905">
    <property type="entry name" value="FAD/NAD(P)-binding domain"/>
    <property type="match status" value="1"/>
</dbReference>
<evidence type="ECO:0000313" key="10">
    <source>
        <dbReference type="EMBL" id="KAF4453253.1"/>
    </source>
</evidence>
<dbReference type="GO" id="GO:0047545">
    <property type="term" value="F:(S)-2-hydroxyglutarate dehydrogenase activity"/>
    <property type="evidence" value="ECO:0007669"/>
    <property type="project" value="UniProtKB-EC"/>
</dbReference>
<dbReference type="InterPro" id="IPR006076">
    <property type="entry name" value="FAD-dep_OxRdtase"/>
</dbReference>
<feature type="domain" description="FAD dependent oxidoreductase" evidence="9">
    <location>
        <begin position="29"/>
        <end position="396"/>
    </location>
</feature>
<comment type="caution">
    <text evidence="10">The sequence shown here is derived from an EMBL/GenBank/DDBJ whole genome shotgun (WGS) entry which is preliminary data.</text>
</comment>
<gene>
    <name evidence="10" type="ORF">FALBO_16030</name>
</gene>
<comment type="similarity">
    <text evidence="6">Belongs to the L2HGDH family.</text>
</comment>
<evidence type="ECO:0000256" key="7">
    <source>
        <dbReference type="ARBA" id="ARBA00038878"/>
    </source>
</evidence>
<proteinExistence type="inferred from homology"/>